<dbReference type="Gene3D" id="3.40.50.12780">
    <property type="entry name" value="N-terminal domain of ligase-like"/>
    <property type="match status" value="1"/>
</dbReference>
<dbReference type="Gene3D" id="3.30.300.30">
    <property type="match status" value="1"/>
</dbReference>
<protein>
    <submittedName>
        <fullName evidence="4">Non-ribosomal peptide synthetase</fullName>
    </submittedName>
</protein>
<dbReference type="PANTHER" id="PTHR33927:SF5">
    <property type="entry name" value="ENZYME, PUTATIVE (AFU_ORTHOLOGUE AFUA_8G01222)-RELATED"/>
    <property type="match status" value="1"/>
</dbReference>
<feature type="transmembrane region" description="Helical" evidence="2">
    <location>
        <begin position="595"/>
        <end position="615"/>
    </location>
</feature>
<name>A0A8H5Y7Z7_9HYPO</name>
<feature type="transmembrane region" description="Helical" evidence="2">
    <location>
        <begin position="707"/>
        <end position="729"/>
    </location>
</feature>
<dbReference type="Proteomes" id="UP000544331">
    <property type="component" value="Unassembled WGS sequence"/>
</dbReference>
<dbReference type="SUPFAM" id="SSF52343">
    <property type="entry name" value="Ferredoxin reductase-like, C-terminal NADP-linked domain"/>
    <property type="match status" value="1"/>
</dbReference>
<feature type="transmembrane region" description="Helical" evidence="2">
    <location>
        <begin position="782"/>
        <end position="799"/>
    </location>
</feature>
<dbReference type="EMBL" id="JAAOAN010000431">
    <property type="protein sequence ID" value="KAF5707239.1"/>
    <property type="molecule type" value="Genomic_DNA"/>
</dbReference>
<keyword evidence="2" id="KW-0812">Transmembrane</keyword>
<dbReference type="OrthoDB" id="3142841at2759"/>
<accession>A0A8H5Y7Z7</accession>
<feature type="transmembrane region" description="Helical" evidence="2">
    <location>
        <begin position="745"/>
        <end position="762"/>
    </location>
</feature>
<evidence type="ECO:0000256" key="2">
    <source>
        <dbReference type="SAM" id="Phobius"/>
    </source>
</evidence>
<evidence type="ECO:0000256" key="1">
    <source>
        <dbReference type="SAM" id="MobiDB-lite"/>
    </source>
</evidence>
<feature type="compositionally biased region" description="Polar residues" evidence="1">
    <location>
        <begin position="509"/>
        <end position="519"/>
    </location>
</feature>
<feature type="transmembrane region" description="Helical" evidence="2">
    <location>
        <begin position="670"/>
        <end position="695"/>
    </location>
</feature>
<keyword evidence="5" id="KW-1185">Reference proteome</keyword>
<keyword evidence="2" id="KW-1133">Transmembrane helix</keyword>
<reference evidence="4 5" key="1">
    <citation type="submission" date="2020-05" db="EMBL/GenBank/DDBJ databases">
        <title>Identification and distribution of gene clusters putatively required for synthesis of sphingolipid metabolism inhibitors in phylogenetically diverse species of the filamentous fungus Fusarium.</title>
        <authorList>
            <person name="Kim H.-S."/>
            <person name="Busman M."/>
            <person name="Brown D.W."/>
            <person name="Divon H."/>
            <person name="Uhlig S."/>
            <person name="Proctor R.H."/>
        </authorList>
    </citation>
    <scope>NUCLEOTIDE SEQUENCE [LARGE SCALE GENOMIC DNA]</scope>
    <source>
        <strain evidence="4 5">NRRL 66235</strain>
    </source>
</reference>
<dbReference type="InterPro" id="IPR039261">
    <property type="entry name" value="FNR_nucleotide-bd"/>
</dbReference>
<evidence type="ECO:0000259" key="3">
    <source>
        <dbReference type="Pfam" id="PF00501"/>
    </source>
</evidence>
<dbReference type="InterPro" id="IPR052979">
    <property type="entry name" value="Adenylate-forming_domain"/>
</dbReference>
<dbReference type="Pfam" id="PF00501">
    <property type="entry name" value="AMP-binding"/>
    <property type="match status" value="1"/>
</dbReference>
<evidence type="ECO:0000313" key="4">
    <source>
        <dbReference type="EMBL" id="KAF5707239.1"/>
    </source>
</evidence>
<dbReference type="InterPro" id="IPR042099">
    <property type="entry name" value="ANL_N_sf"/>
</dbReference>
<comment type="caution">
    <text evidence="4">The sequence shown here is derived from an EMBL/GenBank/DDBJ whole genome shotgun (WGS) entry which is preliminary data.</text>
</comment>
<sequence length="1010" mass="110117">MDGSMLSVCPRATAAPIFFTRCVSSRPSFSTVIDTFYHYTFSQPGAVAARDLSVESPVEISYRELAQHSVRLAQRLRNLGVVPGDQAPLVVKRRVGMLVGIISTLSCWAQYVPLNGSVVAGESLRFVLKQAGGRTVLTLKSTCHRVSSSGATNVVVIVDLDNAEEQDVEKHEDYTTSSNPDDGCYVIYTSGITGPPREADINHRNATNLICQTPGNLDISAGTCIGQVLKSSFDMAAWETLGCLANGDTLGMRSSNWSKALQQIDVLICTPSILAKHDPQDCPNLKAVATAGEPSSQRLADICVAHVSCINCYGPTETTAVNIMHGHKPGQRLSIKRPTPWNKRYTLDKSLVPVTVGEIGVSWAGSSEVSRGYVDLPEKTADRFRFDPYSQGRTKLYDTGDLCQWNPSGTIPFLGPVDNQVKVKGFCVELDGVIAALNSCPSVQGAAALLVDGEIHAFVTPRHCPLPMIQDHLKSHQPYYAKPTRYHFFGALPLAENGKLDKKALRHVASTSQEPTSTGKKAPYGQILPPKPARLGHSRSDSSASSATQTSSFSDLSDATLVEEQVDLEAALPDKKHRKYSRGLRYRVLIIYRRLFSLVGLFNISAAMALVMTGISREWLSNITAINLATAVLVRQDFVINVLYTIACSVPKSWPLFIRARCAKIYHLGGVHSGAAVSAGAWLLAANIADIVWMASGSFSNWGKQSIISKVISWALSAFFAVMIGLAWPSMRKRHHDLFERTHRFIGWTMLVFFWVQVIIASKDNAATGTSLGQACVRSPPFWLLAVATVSVASSWFFLRKVPVQAEKLSDHAIRLHFGYTVPVNGSFTRLSYNPLVEWHSFATIPAPEAVNGRPKGYSLIVSNAGDWTRSTIQDGPSHIWIRGVPTCGAMRIATLFNRVVLIATGSGIGPMLGYIQNPSGGTQLIWSTKQPEETFGEDLCRTVIKRVPNAIIHDTKKQGRPDLVKMGYNLAKSCKAEAVIIIANEKTTKKVVYGLETRGVPAYGAIWDS</sequence>
<feature type="compositionally biased region" description="Low complexity" evidence="1">
    <location>
        <begin position="541"/>
        <end position="551"/>
    </location>
</feature>
<dbReference type="PANTHER" id="PTHR33927">
    <property type="entry name" value="TRANSMEMBRANE PROTEIN"/>
    <property type="match status" value="1"/>
</dbReference>
<dbReference type="AlphaFoldDB" id="A0A8H5Y7Z7"/>
<evidence type="ECO:0000313" key="5">
    <source>
        <dbReference type="Proteomes" id="UP000544331"/>
    </source>
</evidence>
<gene>
    <name evidence="4" type="ORF">FMUND_11212</name>
</gene>
<dbReference type="SUPFAM" id="SSF56801">
    <property type="entry name" value="Acetyl-CoA synthetase-like"/>
    <property type="match status" value="1"/>
</dbReference>
<keyword evidence="2" id="KW-0472">Membrane</keyword>
<feature type="region of interest" description="Disordered" evidence="1">
    <location>
        <begin position="507"/>
        <end position="551"/>
    </location>
</feature>
<organism evidence="4 5">
    <name type="scientific">Fusarium mundagurra</name>
    <dbReference type="NCBI Taxonomy" id="1567541"/>
    <lineage>
        <taxon>Eukaryota</taxon>
        <taxon>Fungi</taxon>
        <taxon>Dikarya</taxon>
        <taxon>Ascomycota</taxon>
        <taxon>Pezizomycotina</taxon>
        <taxon>Sordariomycetes</taxon>
        <taxon>Hypocreomycetidae</taxon>
        <taxon>Hypocreales</taxon>
        <taxon>Nectriaceae</taxon>
        <taxon>Fusarium</taxon>
        <taxon>Fusarium fujikuroi species complex</taxon>
    </lineage>
</organism>
<dbReference type="InterPro" id="IPR045851">
    <property type="entry name" value="AMP-bd_C_sf"/>
</dbReference>
<proteinExistence type="predicted"/>
<feature type="domain" description="AMP-dependent synthetase/ligase" evidence="3">
    <location>
        <begin position="43"/>
        <end position="373"/>
    </location>
</feature>
<dbReference type="InterPro" id="IPR000873">
    <property type="entry name" value="AMP-dep_synth/lig_dom"/>
</dbReference>